<dbReference type="EMBL" id="CP045857">
    <property type="protein sequence ID" value="QIJ04687.1"/>
    <property type="molecule type" value="Genomic_DNA"/>
</dbReference>
<accession>A0A6G7LS97</accession>
<organism evidence="2 4">
    <name type="scientific">Shewanella chilikensis</name>
    <dbReference type="NCBI Taxonomy" id="558541"/>
    <lineage>
        <taxon>Bacteria</taxon>
        <taxon>Pseudomonadati</taxon>
        <taxon>Pseudomonadota</taxon>
        <taxon>Gammaproteobacteria</taxon>
        <taxon>Alteromonadales</taxon>
        <taxon>Shewanellaceae</taxon>
        <taxon>Shewanella</taxon>
    </lineage>
</organism>
<sequence length="58" mass="6895">MPTMKIPEKIWERAEKTAVDATLLRRTPVNISEVIRYVLENYLEDGMRDFIEQEKAKK</sequence>
<evidence type="ECO:0000313" key="2">
    <source>
        <dbReference type="EMBL" id="QIJ04693.1"/>
    </source>
</evidence>
<dbReference type="KEGG" id="schk:GII14_11395"/>
<evidence type="ECO:0000313" key="4">
    <source>
        <dbReference type="Proteomes" id="UP000502117"/>
    </source>
</evidence>
<gene>
    <name evidence="1" type="ORF">GII14_11365</name>
    <name evidence="2" type="ORF">GII14_11395</name>
    <name evidence="3" type="ORF">GII14_11425</name>
</gene>
<reference evidence="2 4" key="1">
    <citation type="submission" date="2019-11" db="EMBL/GenBank/DDBJ databases">
        <title>Complete Genome Sequence of Shewanella chilikensis Strain DC57, Isolated from Corroded Seal Rings at a floating production facility in Australia.</title>
        <authorList>
            <person name="Salgar-Chaparro S.J."/>
            <person name="Castillo-Villamizar G.A."/>
            <person name="Poehlein A."/>
            <person name="Daniel R."/>
            <person name="Machuca L."/>
        </authorList>
    </citation>
    <scope>NUCLEOTIDE SEQUENCE [LARGE SCALE GENOMIC DNA]</scope>
    <source>
        <strain evidence="2 4">DC57</strain>
    </source>
</reference>
<dbReference type="KEGG" id="schk:GII14_11425"/>
<name>A0A6G7LS97_9GAMM</name>
<dbReference type="KEGG" id="schk:GII14_11365"/>
<evidence type="ECO:0000313" key="3">
    <source>
        <dbReference type="EMBL" id="QIJ04699.1"/>
    </source>
</evidence>
<protein>
    <submittedName>
        <fullName evidence="2">Uncharacterized protein</fullName>
    </submittedName>
</protein>
<dbReference type="AlphaFoldDB" id="A0A6G7LS97"/>
<dbReference type="EMBL" id="CP045857">
    <property type="protein sequence ID" value="QIJ04693.1"/>
    <property type="molecule type" value="Genomic_DNA"/>
</dbReference>
<dbReference type="Proteomes" id="UP000502117">
    <property type="component" value="Chromosome"/>
</dbReference>
<proteinExistence type="predicted"/>
<dbReference type="EMBL" id="CP045857">
    <property type="protein sequence ID" value="QIJ04699.1"/>
    <property type="molecule type" value="Genomic_DNA"/>
</dbReference>
<evidence type="ECO:0000313" key="1">
    <source>
        <dbReference type="EMBL" id="QIJ04687.1"/>
    </source>
</evidence>
<dbReference type="RefSeq" id="WP_165565073.1">
    <property type="nucleotide sequence ID" value="NZ_CP045857.1"/>
</dbReference>